<protein>
    <submittedName>
        <fullName evidence="2">(salmon louse) hypothetical protein</fullName>
    </submittedName>
</protein>
<keyword evidence="3" id="KW-1185">Reference proteome</keyword>
<organism evidence="2 3">
    <name type="scientific">Lepeophtheirus salmonis</name>
    <name type="common">Salmon louse</name>
    <name type="synonym">Caligus salmonis</name>
    <dbReference type="NCBI Taxonomy" id="72036"/>
    <lineage>
        <taxon>Eukaryota</taxon>
        <taxon>Metazoa</taxon>
        <taxon>Ecdysozoa</taxon>
        <taxon>Arthropoda</taxon>
        <taxon>Crustacea</taxon>
        <taxon>Multicrustacea</taxon>
        <taxon>Hexanauplia</taxon>
        <taxon>Copepoda</taxon>
        <taxon>Siphonostomatoida</taxon>
        <taxon>Caligidae</taxon>
        <taxon>Lepeophtheirus</taxon>
    </lineage>
</organism>
<feature type="compositionally biased region" description="Basic residues" evidence="1">
    <location>
        <begin position="11"/>
        <end position="25"/>
    </location>
</feature>
<dbReference type="EMBL" id="HG994582">
    <property type="protein sequence ID" value="CAF2901980.1"/>
    <property type="molecule type" value="Genomic_DNA"/>
</dbReference>
<dbReference type="AlphaFoldDB" id="A0A7R8CUU4"/>
<feature type="compositionally biased region" description="Polar residues" evidence="1">
    <location>
        <begin position="26"/>
        <end position="35"/>
    </location>
</feature>
<sequence length="245" mass="27617">MVGRGDDLRKRLPSKKVQKRRKWRSQRVQTSRQVFGTSSAAHSSIAVLNAKKLSEQLPCASTVTRTCMSNTFLQTKVKPLKVISIPRMELEADVTASKLDGLDDSFCIVLNRTLETYIANRLQNIGESVNPNCCKHVSGHENPTDIAIGGVLPKEFVRSKIWMKGPMLLSHKCEISRGVANQDDKIELEREEKKWKLIPPRAPNQGVAWETLAEFTKSLLNRHFRLTSLNNEEMTQIEAALIVDP</sequence>
<feature type="region of interest" description="Disordered" evidence="1">
    <location>
        <begin position="1"/>
        <end position="35"/>
    </location>
</feature>
<dbReference type="PANTHER" id="PTHR47331">
    <property type="entry name" value="PHD-TYPE DOMAIN-CONTAINING PROTEIN"/>
    <property type="match status" value="1"/>
</dbReference>
<feature type="compositionally biased region" description="Basic and acidic residues" evidence="1">
    <location>
        <begin position="1"/>
        <end position="10"/>
    </location>
</feature>
<name>A0A7R8CUU4_LEPSM</name>
<proteinExistence type="predicted"/>
<dbReference type="PANTHER" id="PTHR47331:SF1">
    <property type="entry name" value="GAG-LIKE PROTEIN"/>
    <property type="match status" value="1"/>
</dbReference>
<reference evidence="2" key="1">
    <citation type="submission" date="2021-02" db="EMBL/GenBank/DDBJ databases">
        <authorList>
            <person name="Bekaert M."/>
        </authorList>
    </citation>
    <scope>NUCLEOTIDE SEQUENCE</scope>
    <source>
        <strain evidence="2">IoA-00</strain>
    </source>
</reference>
<gene>
    <name evidence="2" type="ORF">LSAA_7258</name>
</gene>
<accession>A0A7R8CUU4</accession>
<dbReference type="Proteomes" id="UP000675881">
    <property type="component" value="Chromosome 3"/>
</dbReference>
<evidence type="ECO:0000256" key="1">
    <source>
        <dbReference type="SAM" id="MobiDB-lite"/>
    </source>
</evidence>
<evidence type="ECO:0000313" key="2">
    <source>
        <dbReference type="EMBL" id="CAF2901980.1"/>
    </source>
</evidence>
<evidence type="ECO:0000313" key="3">
    <source>
        <dbReference type="Proteomes" id="UP000675881"/>
    </source>
</evidence>